<dbReference type="GO" id="GO:0004601">
    <property type="term" value="F:peroxidase activity"/>
    <property type="evidence" value="ECO:0007669"/>
    <property type="project" value="UniProtKB-KW"/>
</dbReference>
<protein>
    <recommendedName>
        <fullName evidence="8">Heme haloperoxidase family profile domain-containing protein</fullName>
    </recommendedName>
</protein>
<comment type="similarity">
    <text evidence="7">Belongs to the chloroperoxidase family.</text>
</comment>
<evidence type="ECO:0000313" key="9">
    <source>
        <dbReference type="EMBL" id="CAG8890876.1"/>
    </source>
</evidence>
<keyword evidence="5" id="KW-0560">Oxidoreductase</keyword>
<dbReference type="EMBL" id="CAJVRC010000843">
    <property type="protein sequence ID" value="CAG8890876.1"/>
    <property type="molecule type" value="Genomic_DNA"/>
</dbReference>
<dbReference type="Proteomes" id="UP001154252">
    <property type="component" value="Unassembled WGS sequence"/>
</dbReference>
<comment type="caution">
    <text evidence="9">The sequence shown here is derived from an EMBL/GenBank/DDBJ whole genome shotgun (WGS) entry which is preliminary data.</text>
</comment>
<accession>A0A9W4K9Q8</accession>
<keyword evidence="10" id="KW-1185">Reference proteome</keyword>
<organism evidence="9 10">
    <name type="scientific">Penicillium egyptiacum</name>
    <dbReference type="NCBI Taxonomy" id="1303716"/>
    <lineage>
        <taxon>Eukaryota</taxon>
        <taxon>Fungi</taxon>
        <taxon>Dikarya</taxon>
        <taxon>Ascomycota</taxon>
        <taxon>Pezizomycotina</taxon>
        <taxon>Eurotiomycetes</taxon>
        <taxon>Eurotiomycetidae</taxon>
        <taxon>Eurotiales</taxon>
        <taxon>Aspergillaceae</taxon>
        <taxon>Penicillium</taxon>
    </lineage>
</organism>
<evidence type="ECO:0000256" key="5">
    <source>
        <dbReference type="ARBA" id="ARBA00023002"/>
    </source>
</evidence>
<dbReference type="GO" id="GO:0046872">
    <property type="term" value="F:metal ion binding"/>
    <property type="evidence" value="ECO:0007669"/>
    <property type="project" value="UniProtKB-KW"/>
</dbReference>
<evidence type="ECO:0000313" key="10">
    <source>
        <dbReference type="Proteomes" id="UP001154252"/>
    </source>
</evidence>
<dbReference type="PANTHER" id="PTHR33577:SF7">
    <property type="entry name" value="HEME HALOPEROXIDASE FAMILY PROFILE DOMAIN-CONTAINING PROTEIN"/>
    <property type="match status" value="1"/>
</dbReference>
<proteinExistence type="inferred from homology"/>
<gene>
    <name evidence="9" type="ORF">PEGY_LOCUS2541</name>
</gene>
<keyword evidence="4" id="KW-0479">Metal-binding</keyword>
<reference evidence="9" key="1">
    <citation type="submission" date="2021-07" db="EMBL/GenBank/DDBJ databases">
        <authorList>
            <person name="Branca A.L. A."/>
        </authorList>
    </citation>
    <scope>NUCLEOTIDE SEQUENCE</scope>
</reference>
<keyword evidence="3" id="KW-0349">Heme</keyword>
<dbReference type="Gene3D" id="1.10.489.10">
    <property type="entry name" value="Chloroperoxidase-like"/>
    <property type="match status" value="1"/>
</dbReference>
<feature type="domain" description="Heme haloperoxidase family profile" evidence="8">
    <location>
        <begin position="1"/>
        <end position="174"/>
    </location>
</feature>
<dbReference type="AlphaFoldDB" id="A0A9W4K9Q8"/>
<evidence type="ECO:0000256" key="7">
    <source>
        <dbReference type="ARBA" id="ARBA00025795"/>
    </source>
</evidence>
<evidence type="ECO:0000256" key="4">
    <source>
        <dbReference type="ARBA" id="ARBA00022723"/>
    </source>
</evidence>
<dbReference type="InterPro" id="IPR036851">
    <property type="entry name" value="Chloroperoxidase-like_sf"/>
</dbReference>
<dbReference type="PROSITE" id="PS51405">
    <property type="entry name" value="HEME_HALOPEROXIDASE"/>
    <property type="match status" value="1"/>
</dbReference>
<evidence type="ECO:0000256" key="6">
    <source>
        <dbReference type="ARBA" id="ARBA00023004"/>
    </source>
</evidence>
<dbReference type="Pfam" id="PF01328">
    <property type="entry name" value="Peroxidase_2"/>
    <property type="match status" value="1"/>
</dbReference>
<comment type="cofactor">
    <cofactor evidence="1">
        <name>heme b</name>
        <dbReference type="ChEBI" id="CHEBI:60344"/>
    </cofactor>
</comment>
<keyword evidence="6" id="KW-0408">Iron</keyword>
<dbReference type="PANTHER" id="PTHR33577">
    <property type="entry name" value="STERIGMATOCYSTIN BIOSYNTHESIS PEROXIDASE STCC-RELATED"/>
    <property type="match status" value="1"/>
</dbReference>
<keyword evidence="2" id="KW-0575">Peroxidase</keyword>
<evidence type="ECO:0000256" key="2">
    <source>
        <dbReference type="ARBA" id="ARBA00022559"/>
    </source>
</evidence>
<dbReference type="SUPFAM" id="SSF47571">
    <property type="entry name" value="Cloroperoxidase"/>
    <property type="match status" value="1"/>
</dbReference>
<evidence type="ECO:0000259" key="8">
    <source>
        <dbReference type="PROSITE" id="PS51405"/>
    </source>
</evidence>
<evidence type="ECO:0000256" key="1">
    <source>
        <dbReference type="ARBA" id="ARBA00001970"/>
    </source>
</evidence>
<dbReference type="InterPro" id="IPR000028">
    <property type="entry name" value="Chloroperoxidase"/>
</dbReference>
<dbReference type="OrthoDB" id="407298at2759"/>
<name>A0A9W4K9Q8_9EURO</name>
<evidence type="ECO:0000256" key="3">
    <source>
        <dbReference type="ARBA" id="ARBA00022617"/>
    </source>
</evidence>
<sequence length="203" mass="22536">MMNTLANHGFLPHDGRNITRENLVDALGQALNFNGSLASLMFDMGVVANPEPNATVFTLRSDAFFGNNHAFNETIFEETKAYWTGPILDPDMLANSKVARQINSKAYNPTYTFTAKTEQFSLGEVAAPIIAFGDVQTGTVNRNLVEYFFENERLPTDLGWKRRARVTNLQDILSVTQMIKNASDLITPSEPARHQGSQVNLHG</sequence>